<sequence>MDNSTLQGNSGIARKSQKGIVLKVALFLFVLAIFGCGAFFGWPAYEARSEKSFATDRLREISAICSRQLSLNTSENISYAEHISRYEQAIKDIESAVVMLKAHRFSQKQESADAVEDFAASAQLAIRDMRSQTRLQLLASVAGDRSKESMTELAKATSKYALSSSVEAAQKANKDHSDALQAAIRAQRTLTESLGQLYRSDYRVKGALGDSEGLDTASLAAIKAIKQR</sequence>
<dbReference type="EMBL" id="CP031225">
    <property type="protein sequence ID" value="AXH56318.1"/>
    <property type="molecule type" value="Genomic_DNA"/>
</dbReference>
<dbReference type="RefSeq" id="WP_005746974.1">
    <property type="nucleotide sequence ID" value="NZ_CP031225.1"/>
</dbReference>
<proteinExistence type="predicted"/>
<name>A0AAD0M0L2_PSEAV</name>
<accession>A0AAD0M0L2</accession>
<evidence type="ECO:0000313" key="3">
    <source>
        <dbReference type="Proteomes" id="UP000006426"/>
    </source>
</evidence>
<gene>
    <name evidence="2" type="ORF">PLA107_014105</name>
</gene>
<dbReference type="Proteomes" id="UP000006426">
    <property type="component" value="Chromosome"/>
</dbReference>
<keyword evidence="1" id="KW-1133">Transmembrane helix</keyword>
<keyword evidence="1" id="KW-0812">Transmembrane</keyword>
<reference evidence="2 3" key="1">
    <citation type="journal article" date="2011" name="PLoS Pathog.">
        <title>Dynamic evolution of pathogenicity revealed by sequencing and comparative genomics of 19 Pseudomonas syringae isolates.</title>
        <authorList>
            <person name="Baltrus D.A."/>
            <person name="Nishimura M.T."/>
            <person name="Romanchuk A."/>
            <person name="Chang J.H."/>
            <person name="Mukhtar M.S."/>
            <person name="Cherkis K."/>
            <person name="Roach J."/>
            <person name="Grant S.R."/>
            <person name="Jones C.D."/>
            <person name="Dangl J.L."/>
        </authorList>
    </citation>
    <scope>NUCLEOTIDE SEQUENCE [LARGE SCALE GENOMIC DNA]</scope>
    <source>
        <strain evidence="2 3">M301315</strain>
    </source>
</reference>
<evidence type="ECO:0000313" key="2">
    <source>
        <dbReference type="EMBL" id="AXH56318.1"/>
    </source>
</evidence>
<feature type="transmembrane region" description="Helical" evidence="1">
    <location>
        <begin position="20"/>
        <end position="42"/>
    </location>
</feature>
<keyword evidence="1" id="KW-0472">Membrane</keyword>
<dbReference type="AlphaFoldDB" id="A0AAD0M0L2"/>
<organism evidence="2 3">
    <name type="scientific">Pseudomonas amygdali pv. lachrymans str. M301315</name>
    <dbReference type="NCBI Taxonomy" id="629260"/>
    <lineage>
        <taxon>Bacteria</taxon>
        <taxon>Pseudomonadati</taxon>
        <taxon>Pseudomonadota</taxon>
        <taxon>Gammaproteobacteria</taxon>
        <taxon>Pseudomonadales</taxon>
        <taxon>Pseudomonadaceae</taxon>
        <taxon>Pseudomonas</taxon>
        <taxon>Pseudomonas amygdali</taxon>
    </lineage>
</organism>
<evidence type="ECO:0000256" key="1">
    <source>
        <dbReference type="SAM" id="Phobius"/>
    </source>
</evidence>
<protein>
    <submittedName>
        <fullName evidence="2">Uncharacterized protein</fullName>
    </submittedName>
</protein>